<gene>
    <name evidence="2" type="ORF">HU200_007471</name>
</gene>
<dbReference type="Proteomes" id="UP000636709">
    <property type="component" value="Unassembled WGS sequence"/>
</dbReference>
<sequence>MKMAATQQLQQPHEADQDASRAHLLAGAPSRHDATAAAAATKGRVMFVVEGNRVAVPVACLRHPRMLELLEEAKEEYEYEHEGAIVLPCGFDRFKRAASAAGHGHGHGHGHHHFRLPHIHIARCFRPSHVVA</sequence>
<accession>A0A835KRA2</accession>
<dbReference type="EMBL" id="JACEFO010000500">
    <property type="protein sequence ID" value="KAF8768906.1"/>
    <property type="molecule type" value="Genomic_DNA"/>
</dbReference>
<evidence type="ECO:0000256" key="1">
    <source>
        <dbReference type="ARBA" id="ARBA00006974"/>
    </source>
</evidence>
<evidence type="ECO:0008006" key="4">
    <source>
        <dbReference type="Google" id="ProtNLM"/>
    </source>
</evidence>
<evidence type="ECO:0000313" key="2">
    <source>
        <dbReference type="EMBL" id="KAF8768906.1"/>
    </source>
</evidence>
<dbReference type="OrthoDB" id="669454at2759"/>
<protein>
    <recommendedName>
        <fullName evidence="4">Small auxin up regulated protein</fullName>
    </recommendedName>
</protein>
<dbReference type="Pfam" id="PF02519">
    <property type="entry name" value="Auxin_inducible"/>
    <property type="match status" value="1"/>
</dbReference>
<comment type="similarity">
    <text evidence="1">Belongs to the ARG7 family.</text>
</comment>
<dbReference type="AlphaFoldDB" id="A0A835KRA2"/>
<dbReference type="InterPro" id="IPR003676">
    <property type="entry name" value="SAUR_fam"/>
</dbReference>
<keyword evidence="3" id="KW-1185">Reference proteome</keyword>
<comment type="caution">
    <text evidence="2">The sequence shown here is derived from an EMBL/GenBank/DDBJ whole genome shotgun (WGS) entry which is preliminary data.</text>
</comment>
<evidence type="ECO:0000313" key="3">
    <source>
        <dbReference type="Proteomes" id="UP000636709"/>
    </source>
</evidence>
<dbReference type="GO" id="GO:0009733">
    <property type="term" value="P:response to auxin"/>
    <property type="evidence" value="ECO:0007669"/>
    <property type="project" value="InterPro"/>
</dbReference>
<dbReference type="PANTHER" id="PTHR31374:SF57">
    <property type="entry name" value="AUXIN-RESPONSIVE PROTEIN SAUR32"/>
    <property type="match status" value="1"/>
</dbReference>
<dbReference type="PANTHER" id="PTHR31374">
    <property type="entry name" value="AUXIN-INDUCED PROTEIN-LIKE-RELATED"/>
    <property type="match status" value="1"/>
</dbReference>
<proteinExistence type="inferred from homology"/>
<organism evidence="2 3">
    <name type="scientific">Digitaria exilis</name>
    <dbReference type="NCBI Taxonomy" id="1010633"/>
    <lineage>
        <taxon>Eukaryota</taxon>
        <taxon>Viridiplantae</taxon>
        <taxon>Streptophyta</taxon>
        <taxon>Embryophyta</taxon>
        <taxon>Tracheophyta</taxon>
        <taxon>Spermatophyta</taxon>
        <taxon>Magnoliopsida</taxon>
        <taxon>Liliopsida</taxon>
        <taxon>Poales</taxon>
        <taxon>Poaceae</taxon>
        <taxon>PACMAD clade</taxon>
        <taxon>Panicoideae</taxon>
        <taxon>Panicodae</taxon>
        <taxon>Paniceae</taxon>
        <taxon>Anthephorinae</taxon>
        <taxon>Digitaria</taxon>
    </lineage>
</organism>
<reference evidence="2" key="1">
    <citation type="submission" date="2020-07" db="EMBL/GenBank/DDBJ databases">
        <title>Genome sequence and genetic diversity analysis of an under-domesticated orphan crop, white fonio (Digitaria exilis).</title>
        <authorList>
            <person name="Bennetzen J.L."/>
            <person name="Chen S."/>
            <person name="Ma X."/>
            <person name="Wang X."/>
            <person name="Yssel A.E.J."/>
            <person name="Chaluvadi S.R."/>
            <person name="Johnson M."/>
            <person name="Gangashetty P."/>
            <person name="Hamidou F."/>
            <person name="Sanogo M.D."/>
            <person name="Zwaenepoel A."/>
            <person name="Wallace J."/>
            <person name="Van De Peer Y."/>
            <person name="Van Deynze A."/>
        </authorList>
    </citation>
    <scope>NUCLEOTIDE SEQUENCE</scope>
    <source>
        <tissue evidence="2">Leaves</tissue>
    </source>
</reference>
<name>A0A835KRA2_9POAL</name>